<sequence length="79" mass="9451">MMTSKEALQLYIKWDFVNSLKFDEQLEYEEAYFIKMNYISMLKKIYHADELYTQCLFKECLEVTTNVSSYSHCVSPRVA</sequence>
<dbReference type="STRING" id="44941.A0A397V7U8"/>
<dbReference type="InterPro" id="IPR011990">
    <property type="entry name" value="TPR-like_helical_dom_sf"/>
</dbReference>
<name>A0A397V7U8_9GLOM</name>
<accession>A0A397V7U8</accession>
<organism evidence="1 2">
    <name type="scientific">Gigaspora rosea</name>
    <dbReference type="NCBI Taxonomy" id="44941"/>
    <lineage>
        <taxon>Eukaryota</taxon>
        <taxon>Fungi</taxon>
        <taxon>Fungi incertae sedis</taxon>
        <taxon>Mucoromycota</taxon>
        <taxon>Glomeromycotina</taxon>
        <taxon>Glomeromycetes</taxon>
        <taxon>Diversisporales</taxon>
        <taxon>Gigasporaceae</taxon>
        <taxon>Gigaspora</taxon>
    </lineage>
</organism>
<dbReference type="OrthoDB" id="10006270at2759"/>
<evidence type="ECO:0000313" key="1">
    <source>
        <dbReference type="EMBL" id="RIB17728.1"/>
    </source>
</evidence>
<keyword evidence="2" id="KW-1185">Reference proteome</keyword>
<dbReference type="EMBL" id="QKWP01000587">
    <property type="protein sequence ID" value="RIB17728.1"/>
    <property type="molecule type" value="Genomic_DNA"/>
</dbReference>
<proteinExistence type="predicted"/>
<evidence type="ECO:0000313" key="2">
    <source>
        <dbReference type="Proteomes" id="UP000266673"/>
    </source>
</evidence>
<reference evidence="1 2" key="1">
    <citation type="submission" date="2018-06" db="EMBL/GenBank/DDBJ databases">
        <title>Comparative genomics reveals the genomic features of Rhizophagus irregularis, R. cerebriforme, R. diaphanum and Gigaspora rosea, and their symbiotic lifestyle signature.</title>
        <authorList>
            <person name="Morin E."/>
            <person name="San Clemente H."/>
            <person name="Chen E.C.H."/>
            <person name="De La Providencia I."/>
            <person name="Hainaut M."/>
            <person name="Kuo A."/>
            <person name="Kohler A."/>
            <person name="Murat C."/>
            <person name="Tang N."/>
            <person name="Roy S."/>
            <person name="Loubradou J."/>
            <person name="Henrissat B."/>
            <person name="Grigoriev I.V."/>
            <person name="Corradi N."/>
            <person name="Roux C."/>
            <person name="Martin F.M."/>
        </authorList>
    </citation>
    <scope>NUCLEOTIDE SEQUENCE [LARGE SCALE GENOMIC DNA]</scope>
    <source>
        <strain evidence="1 2">DAOM 194757</strain>
    </source>
</reference>
<dbReference type="Gene3D" id="1.25.40.10">
    <property type="entry name" value="Tetratricopeptide repeat domain"/>
    <property type="match status" value="1"/>
</dbReference>
<gene>
    <name evidence="1" type="ORF">C2G38_2087590</name>
</gene>
<dbReference type="AlphaFoldDB" id="A0A397V7U8"/>
<dbReference type="Proteomes" id="UP000266673">
    <property type="component" value="Unassembled WGS sequence"/>
</dbReference>
<comment type="caution">
    <text evidence="1">The sequence shown here is derived from an EMBL/GenBank/DDBJ whole genome shotgun (WGS) entry which is preliminary data.</text>
</comment>
<protein>
    <submittedName>
        <fullName evidence="1">Uncharacterized protein</fullName>
    </submittedName>
</protein>